<dbReference type="PATRIC" id="fig|401562.4.peg.732"/>
<evidence type="ECO:0000313" key="2">
    <source>
        <dbReference type="Proteomes" id="UP000078529"/>
    </source>
</evidence>
<protein>
    <recommendedName>
        <fullName evidence="3">DUF4238 domain-containing protein</fullName>
    </recommendedName>
</protein>
<dbReference type="EMBL" id="LDQA01000014">
    <property type="protein sequence ID" value="KTR06890.1"/>
    <property type="molecule type" value="Genomic_DNA"/>
</dbReference>
<comment type="caution">
    <text evidence="1">The sequence shown here is derived from an EMBL/GenBank/DDBJ whole genome shotgun (WGS) entry which is preliminary data.</text>
</comment>
<sequence>MKGAPTGSSFEDIFFKPIDGLASVTLDIMERHGAQYPYMMEHRRAWSTFVVSLLTRCPEDIQTFRRHWHAVVMSNSPDNHEEYARLRRDGDPDSLDEYMQRLPPEMVESSMFETLTDIISSQPIGQDLSSLNWTILTAPVGARELLTSDRPILWSDDFGSARGHMIMPIGPRKLLIAARDPMFATRLRDSCGVEELIGLCNIDIVQGAAKFVYATNRNQHRFISNRLGVAPAVRHMDRAINARIHRRADPQAPAGS</sequence>
<name>A0A175RT25_9HYPH</name>
<dbReference type="AlphaFoldDB" id="A0A175RT25"/>
<dbReference type="InterPro" id="IPR025332">
    <property type="entry name" value="DUF4238"/>
</dbReference>
<dbReference type="Proteomes" id="UP000078529">
    <property type="component" value="Unassembled WGS sequence"/>
</dbReference>
<proteinExistence type="predicted"/>
<accession>A0A175RT25</accession>
<reference evidence="1 2" key="1">
    <citation type="journal article" date="2016" name="Front. Microbiol.">
        <title>Genomic Resource of Rice Seed Associated Bacteria.</title>
        <authorList>
            <person name="Midha S."/>
            <person name="Bansal K."/>
            <person name="Sharma S."/>
            <person name="Kumar N."/>
            <person name="Patil P.P."/>
            <person name="Chaudhry V."/>
            <person name="Patil P.B."/>
        </authorList>
    </citation>
    <scope>NUCLEOTIDE SEQUENCE [LARGE SCALE GENOMIC DNA]</scope>
    <source>
        <strain evidence="1 2">NS365</strain>
    </source>
</reference>
<keyword evidence="2" id="KW-1185">Reference proteome</keyword>
<evidence type="ECO:0000313" key="1">
    <source>
        <dbReference type="EMBL" id="KTR06890.1"/>
    </source>
</evidence>
<dbReference type="Pfam" id="PF14022">
    <property type="entry name" value="DUF4238"/>
    <property type="match status" value="1"/>
</dbReference>
<gene>
    <name evidence="1" type="ORF">NS365_05500</name>
</gene>
<organism evidence="1 2">
    <name type="scientific">Aureimonas ureilytica</name>
    <dbReference type="NCBI Taxonomy" id="401562"/>
    <lineage>
        <taxon>Bacteria</taxon>
        <taxon>Pseudomonadati</taxon>
        <taxon>Pseudomonadota</taxon>
        <taxon>Alphaproteobacteria</taxon>
        <taxon>Hyphomicrobiales</taxon>
        <taxon>Aurantimonadaceae</taxon>
        <taxon>Aureimonas</taxon>
    </lineage>
</organism>
<evidence type="ECO:0008006" key="3">
    <source>
        <dbReference type="Google" id="ProtNLM"/>
    </source>
</evidence>